<dbReference type="Proteomes" id="UP000717996">
    <property type="component" value="Unassembled WGS sequence"/>
</dbReference>
<feature type="compositionally biased region" description="Low complexity" evidence="1">
    <location>
        <begin position="104"/>
        <end position="114"/>
    </location>
</feature>
<gene>
    <name evidence="2" type="ORF">G6F51_008949</name>
</gene>
<proteinExistence type="predicted"/>
<evidence type="ECO:0000313" key="2">
    <source>
        <dbReference type="EMBL" id="KAG1539743.1"/>
    </source>
</evidence>
<protein>
    <submittedName>
        <fullName evidence="2">Uncharacterized protein</fullName>
    </submittedName>
</protein>
<dbReference type="OrthoDB" id="2288631at2759"/>
<evidence type="ECO:0000313" key="3">
    <source>
        <dbReference type="Proteomes" id="UP000717996"/>
    </source>
</evidence>
<organism evidence="2 3">
    <name type="scientific">Rhizopus oryzae</name>
    <name type="common">Mucormycosis agent</name>
    <name type="synonym">Rhizopus arrhizus var. delemar</name>
    <dbReference type="NCBI Taxonomy" id="64495"/>
    <lineage>
        <taxon>Eukaryota</taxon>
        <taxon>Fungi</taxon>
        <taxon>Fungi incertae sedis</taxon>
        <taxon>Mucoromycota</taxon>
        <taxon>Mucoromycotina</taxon>
        <taxon>Mucoromycetes</taxon>
        <taxon>Mucorales</taxon>
        <taxon>Mucorineae</taxon>
        <taxon>Rhizopodaceae</taxon>
        <taxon>Rhizopus</taxon>
    </lineage>
</organism>
<reference evidence="2" key="1">
    <citation type="journal article" date="2020" name="Microb. Genom.">
        <title>Genetic diversity of clinical and environmental Mucorales isolates obtained from an investigation of mucormycosis cases among solid organ transplant recipients.</title>
        <authorList>
            <person name="Nguyen M.H."/>
            <person name="Kaul D."/>
            <person name="Muto C."/>
            <person name="Cheng S.J."/>
            <person name="Richter R.A."/>
            <person name="Bruno V.M."/>
            <person name="Liu G."/>
            <person name="Beyhan S."/>
            <person name="Sundermann A.J."/>
            <person name="Mounaud S."/>
            <person name="Pasculle A.W."/>
            <person name="Nierman W.C."/>
            <person name="Driscoll E."/>
            <person name="Cumbie R."/>
            <person name="Clancy C.J."/>
            <person name="Dupont C.L."/>
        </authorList>
    </citation>
    <scope>NUCLEOTIDE SEQUENCE</scope>
    <source>
        <strain evidence="2">GL16</strain>
    </source>
</reference>
<feature type="compositionally biased region" description="Polar residues" evidence="1">
    <location>
        <begin position="1"/>
        <end position="11"/>
    </location>
</feature>
<feature type="region of interest" description="Disordered" evidence="1">
    <location>
        <begin position="75"/>
        <end position="116"/>
    </location>
</feature>
<feature type="region of interest" description="Disordered" evidence="1">
    <location>
        <begin position="1"/>
        <end position="23"/>
    </location>
</feature>
<evidence type="ECO:0000256" key="1">
    <source>
        <dbReference type="SAM" id="MobiDB-lite"/>
    </source>
</evidence>
<accession>A0A9P6Y5U9</accession>
<feature type="region of interest" description="Disordered" evidence="1">
    <location>
        <begin position="157"/>
        <end position="184"/>
    </location>
</feature>
<name>A0A9P6Y5U9_RHIOR</name>
<feature type="compositionally biased region" description="Basic and acidic residues" evidence="1">
    <location>
        <begin position="90"/>
        <end position="100"/>
    </location>
</feature>
<feature type="compositionally biased region" description="Low complexity" evidence="1">
    <location>
        <begin position="158"/>
        <end position="184"/>
    </location>
</feature>
<dbReference type="AlphaFoldDB" id="A0A9P6Y5U9"/>
<feature type="compositionally biased region" description="Basic and acidic residues" evidence="1">
    <location>
        <begin position="460"/>
        <end position="469"/>
    </location>
</feature>
<comment type="caution">
    <text evidence="2">The sequence shown here is derived from an EMBL/GenBank/DDBJ whole genome shotgun (WGS) entry which is preliminary data.</text>
</comment>
<feature type="region of interest" description="Disordered" evidence="1">
    <location>
        <begin position="448"/>
        <end position="469"/>
    </location>
</feature>
<dbReference type="EMBL" id="JAANIT010001554">
    <property type="protein sequence ID" value="KAG1539743.1"/>
    <property type="molecule type" value="Genomic_DNA"/>
</dbReference>
<sequence>MTRNSDNSLQTRYGKLAGGKKQRAGDIIIEEPTIEYIDAEESTSIENKKLEAKDSFEIYVEENSDDDFQPIVTARKRKSRENTPQSGLQERLKNKGKATDSEVTNTSSTGTSTTDEPTVFSKITLEDYDLEYSRDSFGAPVVKRPFLDELNKSASRITKSTSAAVGSSTTASKTSLTSPKLSKPVPTAFKSAATSIKSRLCPVPVDKASGIREGPKKMSKRVMTIKTTGGNSTRLKDTTKNYRQLISKYKEAYFEAAGYTPPPNLPYAQQIAFLHSLINKLFKKKEKTESLRGEMQANKSSSKAIKEAVRKKIYRPCNQMKIAIDKKEIPEVGLLDDQSRTKSNTSPKRHFKAFFRLAELSEAEQMKQFACFPLRITFIPCYMTLDSKIIHYHILKSKKNPKIGSKLETWGTVVDLNKKAFKHQGFQKSLRFQGTLETDGVSVSIIKQNTNTSRKSSKPNTEKKVDGNQTEHIEGLDQADLKSTEAKCVLLDPGRRDLMYCLKETSTVEEKRTLIFTKNSRSKCSGHFRYLRKCTQPFVIQKAEATLFRPESNSVNLEKFVRYIKTRASGKHTLYEYYGNESTKSKETCFPESEFDFRVDQKWNLYYENLLIARTRGFFPQLENYSTDNSIKSQLYVTYLQIRLQQKHIPEKLDDSEKSKALGLSKEITALETLQFLPFRKLKFSSKFFDQNDRKLVRSLKAKFGQDGILFFGDWSVPNVKYQRPTRSKGLIRMSKKNGLAVYLINEYKTSSHCPTCENEVEKFKTVPNLRPYQRKKKTDVLCNDLLSCQKRYVTHKALATMNMLSSIGMNPSDFSKLLCTRFYALIVRSQLEYGLAINRFTVHQPHALEGAQNSCIRKIYGARGKASTKVMPHMSKLPLMSERLHRLLPYVQCTKGHQWYLLSRTSLWKTALSTTDEPDTRSFKAAKRRFLQQNLEIRQQCRTSKQLSHCCRSISIDPILWLPMSKSERSRCIRWRLGWLPGGKPRPCPKHPMQQLSKNHVIN</sequence>